<dbReference type="STRING" id="365046.Rta_36700"/>
<name>F5Y218_RAMTT</name>
<keyword evidence="2" id="KW-0378">Hydrolase</keyword>
<protein>
    <submittedName>
        <fullName evidence="4">Penicillin-binding protein 4 (D-alanyl-D-alanine carboxypeptidase)-like protein</fullName>
    </submittedName>
</protein>
<dbReference type="eggNOG" id="COG2027">
    <property type="taxonomic scope" value="Bacteria"/>
</dbReference>
<keyword evidence="4" id="KW-0121">Carboxypeptidase</keyword>
<dbReference type="Pfam" id="PF02113">
    <property type="entry name" value="Peptidase_S13"/>
    <property type="match status" value="1"/>
</dbReference>
<dbReference type="PRINTS" id="PR00922">
    <property type="entry name" value="DADACBPTASE3"/>
</dbReference>
<dbReference type="Proteomes" id="UP000008385">
    <property type="component" value="Chromosome"/>
</dbReference>
<comment type="similarity">
    <text evidence="1">Belongs to the peptidase S13 family.</text>
</comment>
<dbReference type="PANTHER" id="PTHR30023:SF0">
    <property type="entry name" value="PENICILLIN-SENSITIVE CARBOXYPEPTIDASE A"/>
    <property type="match status" value="1"/>
</dbReference>
<evidence type="ECO:0000313" key="5">
    <source>
        <dbReference type="Proteomes" id="UP000008385"/>
    </source>
</evidence>
<keyword evidence="4" id="KW-0645">Protease</keyword>
<evidence type="ECO:0000313" key="4">
    <source>
        <dbReference type="EMBL" id="AEG94786.1"/>
    </source>
</evidence>
<keyword evidence="3" id="KW-0732">Signal</keyword>
<dbReference type="NCBIfam" id="TIGR00666">
    <property type="entry name" value="PBP4"/>
    <property type="match status" value="1"/>
</dbReference>
<feature type="signal peptide" evidence="3">
    <location>
        <begin position="1"/>
        <end position="24"/>
    </location>
</feature>
<feature type="chain" id="PRO_5003329600" evidence="3">
    <location>
        <begin position="25"/>
        <end position="466"/>
    </location>
</feature>
<sequence length="466" mass="50247">MPATLRLVVLLLFGLMGRLGTAQALPPEVEAALAREKLPRDAVTLLVVDAQGKSPPRLAHRTQVPVSPASLAKLATTFAGLELLGPAYTWATPVYADGPVRDGVLEGNLYLKGQGDPKLVQERLWLLLGRLRGLGIRHVAGDIVLDRSAFDLPPQDPGAFDGEPLRPYNATPDALLVNYRSLVFSFTPLGGQAQVHAEPALAGVQWPASVPLLPGECGDWRAALKADFSDPLRVRFEGGLPLACGERSWPLAYGDPPGYAARAVAGLWQSLGGSLQGQVREGRVPPELQPLLVHASPPLAEVVRDINKFSNNVMAQQLFLTLSLQQRGTGTFAGSRTVLQQWWRERFGDEPPWFDNGSGLSRDERITARQLGQLLQRAWASPLMPELLASLPIAGVDGTARRSQARTPGLAHLKTGSLRDVWGVAGYVHAPGGRRYVLVAIANHPQASALRPAVDALIDWTAREQP</sequence>
<evidence type="ECO:0000256" key="1">
    <source>
        <dbReference type="ARBA" id="ARBA00006096"/>
    </source>
</evidence>
<dbReference type="SUPFAM" id="SSF56601">
    <property type="entry name" value="beta-lactamase/transpeptidase-like"/>
    <property type="match status" value="1"/>
</dbReference>
<dbReference type="Gene3D" id="3.40.710.10">
    <property type="entry name" value="DD-peptidase/beta-lactamase superfamily"/>
    <property type="match status" value="1"/>
</dbReference>
<dbReference type="GO" id="GO:0000270">
    <property type="term" value="P:peptidoglycan metabolic process"/>
    <property type="evidence" value="ECO:0007669"/>
    <property type="project" value="TreeGrafter"/>
</dbReference>
<dbReference type="PANTHER" id="PTHR30023">
    <property type="entry name" value="D-ALANYL-D-ALANINE CARBOXYPEPTIDASE"/>
    <property type="match status" value="1"/>
</dbReference>
<gene>
    <name evidence="4" type="ordered locus">Rta_36700</name>
</gene>
<dbReference type="GO" id="GO:0004185">
    <property type="term" value="F:serine-type carboxypeptidase activity"/>
    <property type="evidence" value="ECO:0007669"/>
    <property type="project" value="InterPro"/>
</dbReference>
<evidence type="ECO:0000256" key="3">
    <source>
        <dbReference type="SAM" id="SignalP"/>
    </source>
</evidence>
<dbReference type="MEROPS" id="S13.003"/>
<dbReference type="InterPro" id="IPR012338">
    <property type="entry name" value="Beta-lactam/transpept-like"/>
</dbReference>
<dbReference type="InterPro" id="IPR000667">
    <property type="entry name" value="Peptidase_S13"/>
</dbReference>
<dbReference type="AlphaFoldDB" id="F5Y218"/>
<dbReference type="PATRIC" id="fig|365046.3.peg.3761"/>
<keyword evidence="5" id="KW-1185">Reference proteome</keyword>
<proteinExistence type="inferred from homology"/>
<dbReference type="Gene3D" id="3.50.80.20">
    <property type="entry name" value="D-Ala-D-Ala carboxypeptidase C, peptidase S13"/>
    <property type="match status" value="1"/>
</dbReference>
<reference evidence="4 5" key="2">
    <citation type="journal article" date="2011" name="PLoS ONE">
        <title>The Cyst-Dividing Bacterium Ramlibacter tataouinensis TTB310 Genome Reveals a Well-Stocked Toolbox for Adaptation to a Desert Environment.</title>
        <authorList>
            <person name="De Luca G."/>
            <person name="Barakat M."/>
            <person name="Ortet P."/>
            <person name="Fochesato S."/>
            <person name="Jourlin-Castelli C."/>
            <person name="Ansaldi M."/>
            <person name="Py B."/>
            <person name="Fichant G."/>
            <person name="Coutinho P.M."/>
            <person name="Voulhoux R."/>
            <person name="Bastien O."/>
            <person name="Marechal E."/>
            <person name="Henrissat B."/>
            <person name="Quentin Y."/>
            <person name="Noirot P."/>
            <person name="Filloux A."/>
            <person name="Mejean V."/>
            <person name="Dubow M.S."/>
            <person name="Barras F."/>
            <person name="Barbe V."/>
            <person name="Weissenbach J."/>
            <person name="Mihalcescu I."/>
            <person name="Vermeglio A."/>
            <person name="Achouak W."/>
            <person name="Heulin T."/>
        </authorList>
    </citation>
    <scope>NUCLEOTIDE SEQUENCE [LARGE SCALE GENOMIC DNA]</scope>
    <source>
        <strain evidence="5">ATCC BAA-407 / DSM 14655 / LMG 21543 / TTB310</strain>
    </source>
</reference>
<dbReference type="EMBL" id="CP000245">
    <property type="protein sequence ID" value="AEG94786.1"/>
    <property type="molecule type" value="Genomic_DNA"/>
</dbReference>
<dbReference type="HOGENOM" id="CLU_017692_2_1_4"/>
<accession>F5Y218</accession>
<reference evidence="5" key="1">
    <citation type="submission" date="2006-01" db="EMBL/GenBank/DDBJ databases">
        <title>Genome of the cyst-dividing bacterium Ramlibacter tataouinensis.</title>
        <authorList>
            <person name="Barakat M."/>
            <person name="Ortet P."/>
            <person name="De Luca G."/>
            <person name="Jourlin-Castelli C."/>
            <person name="Ansaldi M."/>
            <person name="Py B."/>
            <person name="Fichant G."/>
            <person name="Coutinho P."/>
            <person name="Voulhoux R."/>
            <person name="Bastien O."/>
            <person name="Roy S."/>
            <person name="Marechal E."/>
            <person name="Henrissat B."/>
            <person name="Quentin Y."/>
            <person name="Noirot P."/>
            <person name="Filloux A."/>
            <person name="Mejean V."/>
            <person name="DuBow M."/>
            <person name="Barras F."/>
            <person name="Heulin T."/>
        </authorList>
    </citation>
    <scope>NUCLEOTIDE SEQUENCE [LARGE SCALE GENOMIC DNA]</scope>
    <source>
        <strain evidence="5">ATCC BAA-407 / DSM 14655 / LMG 21543 / TTB310</strain>
    </source>
</reference>
<organism evidence="4 5">
    <name type="scientific">Ramlibacter tataouinensis (strain ATCC BAA-407 / DSM 14655 / LMG 21543 / TTB310)</name>
    <dbReference type="NCBI Taxonomy" id="365046"/>
    <lineage>
        <taxon>Bacteria</taxon>
        <taxon>Pseudomonadati</taxon>
        <taxon>Pseudomonadota</taxon>
        <taxon>Betaproteobacteria</taxon>
        <taxon>Burkholderiales</taxon>
        <taxon>Comamonadaceae</taxon>
        <taxon>Ramlibacter</taxon>
    </lineage>
</organism>
<dbReference type="GO" id="GO:0006508">
    <property type="term" value="P:proteolysis"/>
    <property type="evidence" value="ECO:0007669"/>
    <property type="project" value="InterPro"/>
</dbReference>
<dbReference type="OrthoDB" id="9802627at2"/>
<dbReference type="KEGG" id="rta:Rta_36700"/>
<evidence type="ECO:0000256" key="2">
    <source>
        <dbReference type="ARBA" id="ARBA00022801"/>
    </source>
</evidence>